<feature type="domain" description="Tudor" evidence="2">
    <location>
        <begin position="83"/>
        <end position="142"/>
    </location>
</feature>
<feature type="compositionally biased region" description="Polar residues" evidence="1">
    <location>
        <begin position="271"/>
        <end position="286"/>
    </location>
</feature>
<feature type="region of interest" description="Disordered" evidence="1">
    <location>
        <begin position="187"/>
        <end position="208"/>
    </location>
</feature>
<feature type="region of interest" description="Disordered" evidence="1">
    <location>
        <begin position="259"/>
        <end position="297"/>
    </location>
</feature>
<proteinExistence type="predicted"/>
<evidence type="ECO:0000313" key="4">
    <source>
        <dbReference type="Proteomes" id="UP000746747"/>
    </source>
</evidence>
<dbReference type="EMBL" id="CAKAEH010001018">
    <property type="protein sequence ID" value="CAG9532550.1"/>
    <property type="molecule type" value="Genomic_DNA"/>
</dbReference>
<dbReference type="Gene3D" id="2.30.30.140">
    <property type="match status" value="1"/>
</dbReference>
<feature type="region of interest" description="Disordered" evidence="1">
    <location>
        <begin position="449"/>
        <end position="528"/>
    </location>
</feature>
<keyword evidence="4" id="KW-1185">Reference proteome</keyword>
<feature type="compositionally biased region" description="Low complexity" evidence="1">
    <location>
        <begin position="462"/>
        <end position="476"/>
    </location>
</feature>
<organism evidence="3 4">
    <name type="scientific">Cercopithifilaria johnstoni</name>
    <dbReference type="NCBI Taxonomy" id="2874296"/>
    <lineage>
        <taxon>Eukaryota</taxon>
        <taxon>Metazoa</taxon>
        <taxon>Ecdysozoa</taxon>
        <taxon>Nematoda</taxon>
        <taxon>Chromadorea</taxon>
        <taxon>Rhabditida</taxon>
        <taxon>Spirurina</taxon>
        <taxon>Spiruromorpha</taxon>
        <taxon>Filarioidea</taxon>
        <taxon>Onchocercidae</taxon>
        <taxon>Cercopithifilaria</taxon>
    </lineage>
</organism>
<evidence type="ECO:0000259" key="2">
    <source>
        <dbReference type="PROSITE" id="PS50304"/>
    </source>
</evidence>
<feature type="compositionally biased region" description="Low complexity" evidence="1">
    <location>
        <begin position="405"/>
        <end position="414"/>
    </location>
</feature>
<accession>A0A8J2M0F2</accession>
<dbReference type="Pfam" id="PF00567">
    <property type="entry name" value="TUDOR"/>
    <property type="match status" value="1"/>
</dbReference>
<reference evidence="3" key="1">
    <citation type="submission" date="2021-09" db="EMBL/GenBank/DDBJ databases">
        <authorList>
            <consortium name="Pathogen Informatics"/>
        </authorList>
    </citation>
    <scope>NUCLEOTIDE SEQUENCE</scope>
</reference>
<evidence type="ECO:0000256" key="1">
    <source>
        <dbReference type="SAM" id="MobiDB-lite"/>
    </source>
</evidence>
<dbReference type="OrthoDB" id="5876811at2759"/>
<sequence length="868" mass="98774">MVLQHNFYQLKLGLPDTAKSEIVQGQFGKLVIPAATNDYLDAVVTYVESWTTIHVQLPNAYHILSKLQKQLEQIYHTTKSLSNPLSGSVGIIKYEQQNEYYRILIMKRIDQTLILVRFVDFGYTDVATKHLIHPISKRLTNLPAQAFPIRIELRNSIAGSMSLNAFRKYLTNAQVIIQLDKDDKEISGARRRNEKRRKEMRHSDFVYKNNKYSRAEQQSLNEAQEMKSNRNQIGNQIRPAFINQKNNTEMKINYIDHHPISLKDNNKSNRLRNQTPSDTTNSNSWKNTEKQESVETISDRQIIQDLSSLIGLMAYGSLKNDIDKKRKRSDSRKHAGRSIIDFNIPSSLSSSSSSTYVDNTQRRSQMVVKNHANNMDSSSFSETEIQACSKISTSESTNDDDHSSDSSVSSSRTTLNDISNRKQNMKPENCKKDRKNDMVIKIDTIVDNDESSADVSSSNAITSTKSDTTSDGTTTSMAANKITRYSDDESESRIGNNSSTGRRLTHAWTRSNTMPNDNESMNDDYDCTQRNSTLQQNSVSQTFSTHQSNSVSRMFPEHQLDSISRTFPICHTLSSSSSTKTINSYSSENIGQNKYPYANSIHSSDFEIPPYLNIVPTSSYSQQFAYGTPKIMTHAQLTDDIRRWPPSESERTNSIQTHTSNNKIYSESTGSSRILSNNTQIHGNNHRIHLESTRGTGISPTRKLENIPRRFSQEISVEKLTSESCSGTQERRQNCYQSRRRASVDSTIPLTIQKSTISEESKRCSTDFESSLPYKFAKNQKIREFFTNFEQSIGSYPRTDVQLSHPELSEITSVSSEFSTTPNCQNLRKELKLSHAEIQMEQSSLAEEELEMKMNIVLMPKHIMIEKH</sequence>
<comment type="caution">
    <text evidence="3">The sequence shown here is derived from an EMBL/GenBank/DDBJ whole genome shotgun (WGS) entry which is preliminary data.</text>
</comment>
<feature type="region of interest" description="Disordered" evidence="1">
    <location>
        <begin position="392"/>
        <end position="436"/>
    </location>
</feature>
<feature type="region of interest" description="Disordered" evidence="1">
    <location>
        <begin position="645"/>
        <end position="678"/>
    </location>
</feature>
<dbReference type="Proteomes" id="UP000746747">
    <property type="component" value="Unassembled WGS sequence"/>
</dbReference>
<feature type="compositionally biased region" description="Polar residues" evidence="1">
    <location>
        <begin position="652"/>
        <end position="678"/>
    </location>
</feature>
<feature type="compositionally biased region" description="Basic residues" evidence="1">
    <location>
        <begin position="189"/>
        <end position="200"/>
    </location>
</feature>
<feature type="compositionally biased region" description="Polar residues" evidence="1">
    <location>
        <begin position="493"/>
        <end position="519"/>
    </location>
</feature>
<protein>
    <recommendedName>
        <fullName evidence="2">Tudor domain-containing protein</fullName>
    </recommendedName>
</protein>
<dbReference type="SUPFAM" id="SSF63748">
    <property type="entry name" value="Tudor/PWWP/MBT"/>
    <property type="match status" value="1"/>
</dbReference>
<name>A0A8J2M0F2_9BILA</name>
<gene>
    <name evidence="3" type="ORF">CJOHNSTONI_LOCUS2851</name>
</gene>
<dbReference type="PROSITE" id="PS50304">
    <property type="entry name" value="TUDOR"/>
    <property type="match status" value="1"/>
</dbReference>
<dbReference type="AlphaFoldDB" id="A0A8J2M0F2"/>
<evidence type="ECO:0000313" key="3">
    <source>
        <dbReference type="EMBL" id="CAG9532550.1"/>
    </source>
</evidence>
<dbReference type="InterPro" id="IPR002999">
    <property type="entry name" value="Tudor"/>
</dbReference>